<feature type="compositionally biased region" description="Basic and acidic residues" evidence="1">
    <location>
        <begin position="52"/>
        <end position="64"/>
    </location>
</feature>
<evidence type="ECO:0000313" key="2">
    <source>
        <dbReference type="EMBL" id="CAH1106937.1"/>
    </source>
</evidence>
<reference evidence="2" key="1">
    <citation type="submission" date="2022-01" db="EMBL/GenBank/DDBJ databases">
        <authorList>
            <person name="King R."/>
        </authorList>
    </citation>
    <scope>NUCLEOTIDE SEQUENCE</scope>
</reference>
<feature type="compositionally biased region" description="Low complexity" evidence="1">
    <location>
        <begin position="20"/>
        <end position="34"/>
    </location>
</feature>
<organism evidence="2 3">
    <name type="scientific">Psylliodes chrysocephalus</name>
    <dbReference type="NCBI Taxonomy" id="3402493"/>
    <lineage>
        <taxon>Eukaryota</taxon>
        <taxon>Metazoa</taxon>
        <taxon>Ecdysozoa</taxon>
        <taxon>Arthropoda</taxon>
        <taxon>Hexapoda</taxon>
        <taxon>Insecta</taxon>
        <taxon>Pterygota</taxon>
        <taxon>Neoptera</taxon>
        <taxon>Endopterygota</taxon>
        <taxon>Coleoptera</taxon>
        <taxon>Polyphaga</taxon>
        <taxon>Cucujiformia</taxon>
        <taxon>Chrysomeloidea</taxon>
        <taxon>Chrysomelidae</taxon>
        <taxon>Galerucinae</taxon>
        <taxon>Alticini</taxon>
        <taxon>Psylliodes</taxon>
    </lineage>
</organism>
<dbReference type="Proteomes" id="UP001153636">
    <property type="component" value="Chromosome 2"/>
</dbReference>
<dbReference type="OrthoDB" id="6777793at2759"/>
<dbReference type="PANTHER" id="PTHR46704:SF1">
    <property type="entry name" value="TELOMERE LENGTH REGULATION PROTEIN TEL2 HOMOLOG"/>
    <property type="match status" value="1"/>
</dbReference>
<dbReference type="EMBL" id="OV651814">
    <property type="protein sequence ID" value="CAH1106937.1"/>
    <property type="molecule type" value="Genomic_DNA"/>
</dbReference>
<evidence type="ECO:0000256" key="1">
    <source>
        <dbReference type="SAM" id="MobiDB-lite"/>
    </source>
</evidence>
<feature type="region of interest" description="Disordered" evidence="1">
    <location>
        <begin position="1"/>
        <end position="66"/>
    </location>
</feature>
<proteinExistence type="predicted"/>
<evidence type="ECO:0000313" key="3">
    <source>
        <dbReference type="Proteomes" id="UP001153636"/>
    </source>
</evidence>
<accession>A0A9P0CYC3</accession>
<dbReference type="PANTHER" id="PTHR46704">
    <property type="entry name" value="CXC DOMAIN-CONTAINING PROTEIN-RELATED"/>
    <property type="match status" value="1"/>
</dbReference>
<keyword evidence="3" id="KW-1185">Reference proteome</keyword>
<gene>
    <name evidence="2" type="ORF">PSYICH_LOCUS6332</name>
</gene>
<sequence>MDKFLIPKASVPSTSPDVASTSSVFSTSSTITPSKYPGLDTNDSFSENENEISVHESDESHSDSNEGNMEWLEVKGNGATCKICDVNIKGGITHIKRHGDSDRHKKKMKIVSSTPQVTNFLKTNNKQEERLKTSVKKAEIKMVMFVAEHNLPFTTLDHLPQLIKSICSDSEIAKQFRCGSDKGTFICKNVIEPDSLKCMTEYMSDNWYSLIIDETTDVSTTKYLAIVAHFYKDFQVKDKFLGLIELEELTAQALFETISDNASVIQGNKSGVAKKFRDLLPDIFILGCVCHTLALCSSAACAKLPIEVEVKCLDFYIELARQVKSRFDFSDPVLIFLNNFNPTTAVSGNCPSLVPLAVRFPRLQDNLEKLNSEWRLLSDIADLKDKANNLKFYEFWKFVNTLGSEWTQSINMVNCFVCGESTSEENEVTVKERGIKTLLSASIVRGDNEHQQMLESVDSVTLHVACRLRYIDTRCVGAPRRRRDSVAPSTSSAVESQAPPTFDFKSHCFICAERIQSLSEEMRLHVRKRKPVRTVTRNSIRNTILNWCNSRTDDFASEIVARIQNVSDFVAVGARYHASCVRKVNRGCSKDRAGRPVSNEECIKGDFVPYPTTIKQRLQEEYGHEILIFEKQGTPCIICFRNTGYKILSKAWYDAKNSDPEEERLRVIREAAAIIVEDIRSKLYDTKSYPPSDNFMDNVDDSIPASLNVLLSEIICKTKKGSLESWKRKCTSIAHAIISAVRPRSFISSLQIGVGAFLYKKFGSRLLIDVLSSLGFSSSYENVSSYEATSITRPQRQVKDTDFIQFVYDNADFNINTLDGHDTFHCMGGIQCVTPFDAIEPDTEMTRSSVRKSAAAIAQIGHEEMRYYGKEKLAGFRKVQVAKIATAGTISKTCLPTIGDFMWLYGKWACVAGIPGWNGFMEEVTVNKSFVRSKVMFISFINGSPSDYDTIYTTLCSALDRSKATRCKSCIITFDQPLFWKAHDIVSNADPSSELSSIIVRLGGFHILLSFLGAIGYIMRGSGLEDLLKIIYAENSVDKILSGHAYSRAVRAHFLVHASLAKRIMETIDFQDIEREEVERLLLTSDRTVVLTAGENDAVKEVVRKFEAAVNRTEQSGPTAKLWVQYFRMVTLVKHFIEAERSGDWDLHLNAIRGMLPFFYASGHFLYAKSAHLYLQDMENLPGKMPADEFEKFTTQGYFTIRRSNKFWSGIMSDQTIEQTLNRESKIHGGMFKRGADESVAVRWTMSAVHMQNICQQIEDFCDVHGGTTEQHVDFKPSRVRRDNSDMKKIDHWFDDHNPFPTDSQIMSISSGIIGTENINCHLASEIGIKLLNNLVGTNYDSVKFKRKDKVSPLSAVGSSITIDKTSVPINPLLLFQRISISKQTNEDLKDCFGYELAPYPLSLFNEEGMRKGTKSTFYNAFVFDGYPEDLQTVFLKGWERRRRAAKHRSPEVIVNATAFPPTTQEKFLGNDKNKARLIDILKKALQDSGVVIQQAPADADSFIVGTAIQEASNHDEVTIIGEDIDLLVILTALGYHLNNVFFKKPGRERTPEQLYSPASFKYEESVAKHILFLHACSGCDTTSSIFNVGKLKFIETLKKNNNLNKALSLFREANIHKHCLAQAGECFLIALFGGDENVKTLDDLRFKNFTKSVTRNKFNFATLPPTSAAAEQHIYRTYLQVQMWMEYEVNATEWGWRKTNRGLEPIATMADPAPEFLLKTIS</sequence>
<name>A0A9P0CYC3_9CUCU</name>
<protein>
    <submittedName>
        <fullName evidence="2">Uncharacterized protein</fullName>
    </submittedName>
</protein>